<feature type="region of interest" description="Disordered" evidence="1">
    <location>
        <begin position="1"/>
        <end position="36"/>
    </location>
</feature>
<evidence type="ECO:0000256" key="1">
    <source>
        <dbReference type="SAM" id="MobiDB-lite"/>
    </source>
</evidence>
<name>A0A6A4R1I9_LUPAL</name>
<dbReference type="Proteomes" id="UP000447434">
    <property type="component" value="Chromosome 2"/>
</dbReference>
<reference evidence="3" key="1">
    <citation type="journal article" date="2020" name="Nat. Commun.">
        <title>Genome sequence of the cluster root forming white lupin.</title>
        <authorList>
            <person name="Hufnagel B."/>
            <person name="Marques A."/>
            <person name="Soriano A."/>
            <person name="Marques L."/>
            <person name="Divol F."/>
            <person name="Doumas P."/>
            <person name="Sallet E."/>
            <person name="Mancinotti D."/>
            <person name="Carrere S."/>
            <person name="Marande W."/>
            <person name="Arribat S."/>
            <person name="Keller J."/>
            <person name="Huneau C."/>
            <person name="Blein T."/>
            <person name="Aime D."/>
            <person name="Laguerre M."/>
            <person name="Taylor J."/>
            <person name="Schubert V."/>
            <person name="Nelson M."/>
            <person name="Geu-Flores F."/>
            <person name="Crespi M."/>
            <person name="Gallardo-Guerrero K."/>
            <person name="Delaux P.-M."/>
            <person name="Salse J."/>
            <person name="Berges H."/>
            <person name="Guyot R."/>
            <person name="Gouzy J."/>
            <person name="Peret B."/>
        </authorList>
    </citation>
    <scope>NUCLEOTIDE SEQUENCE [LARGE SCALE GENOMIC DNA]</scope>
    <source>
        <strain evidence="3">cv. Amiga</strain>
    </source>
</reference>
<dbReference type="EMBL" id="WOCE01000002">
    <property type="protein sequence ID" value="KAE9619877.1"/>
    <property type="molecule type" value="Genomic_DNA"/>
</dbReference>
<sequence>MLSTSSKVSYSLDRQSTFSGTSADGSNSSQTSQGRLQALSRHLKKLALLNLQSDPLPLFHKRTITIKTL</sequence>
<gene>
    <name evidence="2" type="ORF">Lalb_Chr02g0157921</name>
</gene>
<proteinExistence type="predicted"/>
<keyword evidence="3" id="KW-1185">Reference proteome</keyword>
<dbReference type="AlphaFoldDB" id="A0A6A4R1I9"/>
<protein>
    <submittedName>
        <fullName evidence="2">Uncharacterized protein</fullName>
    </submittedName>
</protein>
<comment type="caution">
    <text evidence="2">The sequence shown here is derived from an EMBL/GenBank/DDBJ whole genome shotgun (WGS) entry which is preliminary data.</text>
</comment>
<accession>A0A6A4R1I9</accession>
<evidence type="ECO:0000313" key="2">
    <source>
        <dbReference type="EMBL" id="KAE9619877.1"/>
    </source>
</evidence>
<feature type="compositionally biased region" description="Polar residues" evidence="1">
    <location>
        <begin position="1"/>
        <end position="35"/>
    </location>
</feature>
<organism evidence="2 3">
    <name type="scientific">Lupinus albus</name>
    <name type="common">White lupine</name>
    <name type="synonym">Lupinus termis</name>
    <dbReference type="NCBI Taxonomy" id="3870"/>
    <lineage>
        <taxon>Eukaryota</taxon>
        <taxon>Viridiplantae</taxon>
        <taxon>Streptophyta</taxon>
        <taxon>Embryophyta</taxon>
        <taxon>Tracheophyta</taxon>
        <taxon>Spermatophyta</taxon>
        <taxon>Magnoliopsida</taxon>
        <taxon>eudicotyledons</taxon>
        <taxon>Gunneridae</taxon>
        <taxon>Pentapetalae</taxon>
        <taxon>rosids</taxon>
        <taxon>fabids</taxon>
        <taxon>Fabales</taxon>
        <taxon>Fabaceae</taxon>
        <taxon>Papilionoideae</taxon>
        <taxon>50 kb inversion clade</taxon>
        <taxon>genistoids sensu lato</taxon>
        <taxon>core genistoids</taxon>
        <taxon>Genisteae</taxon>
        <taxon>Lupinus</taxon>
    </lineage>
</organism>
<evidence type="ECO:0000313" key="3">
    <source>
        <dbReference type="Proteomes" id="UP000447434"/>
    </source>
</evidence>